<dbReference type="Gene3D" id="3.30.30.170">
    <property type="match status" value="1"/>
</dbReference>
<comment type="similarity">
    <text evidence="1">Belongs to the eIF-2-beta/eIF-5 family.</text>
</comment>
<dbReference type="STRING" id="1157962.A0A250WPN1"/>
<dbReference type="GO" id="GO:0003729">
    <property type="term" value="F:mRNA binding"/>
    <property type="evidence" value="ECO:0007669"/>
    <property type="project" value="TreeGrafter"/>
</dbReference>
<evidence type="ECO:0000313" key="9">
    <source>
        <dbReference type="EMBL" id="GAX72656.1"/>
    </source>
</evidence>
<evidence type="ECO:0000256" key="2">
    <source>
        <dbReference type="ARBA" id="ARBA00022540"/>
    </source>
</evidence>
<dbReference type="Proteomes" id="UP000232323">
    <property type="component" value="Unassembled WGS sequence"/>
</dbReference>
<dbReference type="FunFam" id="3.30.30.170:FF:000001">
    <property type="entry name" value="Eukaryotic translation initiation factor 2 subunit"/>
    <property type="match status" value="1"/>
</dbReference>
<evidence type="ECO:0000259" key="8">
    <source>
        <dbReference type="SMART" id="SM00653"/>
    </source>
</evidence>
<evidence type="ECO:0000256" key="3">
    <source>
        <dbReference type="ARBA" id="ARBA00022917"/>
    </source>
</evidence>
<comment type="function">
    <text evidence="4">Component of the eIF2 complex that functions in the early steps of protein synthesis by forming a ternary complex with GTP and initiator tRNA. This complex binds to a 40S ribosomal subunit, followed by mRNA binding to form a 43S pre-initiation complex (43S PIC). Junction of the 60S ribosomal subunit to form the 80S initiation complex is preceded by hydrolysis of the GTP bound to eIF2 and release of an eIF2-GDP binary complex. In order for eIF2 to recycle and catalyze another round of initiation, the GDP bound to eIF2 must exchange with GTP by way of a reaction catalyzed by eIF2B.</text>
</comment>
<dbReference type="GO" id="GO:0031369">
    <property type="term" value="F:translation initiation factor binding"/>
    <property type="evidence" value="ECO:0007669"/>
    <property type="project" value="TreeGrafter"/>
</dbReference>
<dbReference type="PANTHER" id="PTHR23001">
    <property type="entry name" value="EUKARYOTIC TRANSLATION INITIATION FACTOR"/>
    <property type="match status" value="1"/>
</dbReference>
<dbReference type="InterPro" id="IPR002735">
    <property type="entry name" value="Transl_init_fac_IF2/IF5_dom"/>
</dbReference>
<keyword evidence="10" id="KW-1185">Reference proteome</keyword>
<dbReference type="GO" id="GO:0001731">
    <property type="term" value="P:formation of translation preinitiation complex"/>
    <property type="evidence" value="ECO:0007669"/>
    <property type="project" value="TreeGrafter"/>
</dbReference>
<dbReference type="GO" id="GO:0005850">
    <property type="term" value="C:eukaryotic translation initiation factor 2 complex"/>
    <property type="evidence" value="ECO:0007669"/>
    <property type="project" value="TreeGrafter"/>
</dbReference>
<evidence type="ECO:0000256" key="4">
    <source>
        <dbReference type="ARBA" id="ARBA00054872"/>
    </source>
</evidence>
<keyword evidence="3" id="KW-0648">Protein biosynthesis</keyword>
<dbReference type="InterPro" id="IPR016190">
    <property type="entry name" value="Transl_init_fac_IF2/IF5_Zn-bd"/>
</dbReference>
<dbReference type="AlphaFoldDB" id="A0A250WPN1"/>
<sequence>MAEEAEALAEKIGDLEVDSLGLGLDLGKKKKKKTKVVFDEETESQTVGTETNDSSTAAVPTGEEDLDLDLGSKKKKKKKKSRKEFGDEEGGEEGAEAGEEAAVEEHAEKRFPWSGEDRDYNYEELLDRVFGILREKNPELTGERRRTILKPPQVAREGTKKTVFTNFMDMCKAMNRQQEHVSAYLLAELGTSGNLDGQQRLIIKGRFLPKSFETVLRRYVNEYVLCPGCKSVDTLLDRDSATRLMHLRCQQCGASRTVSAIKSGFVARVTKRQQAA</sequence>
<keyword evidence="2" id="KW-0396">Initiation factor</keyword>
<evidence type="ECO:0000256" key="7">
    <source>
        <dbReference type="SAM" id="MobiDB-lite"/>
    </source>
</evidence>
<evidence type="ECO:0000256" key="6">
    <source>
        <dbReference type="ARBA" id="ARBA00073542"/>
    </source>
</evidence>
<dbReference type="PANTHER" id="PTHR23001:SF3">
    <property type="entry name" value="EUKARYOTIC TRANSLATION INITIATION FACTOR 2 SUBUNIT 2"/>
    <property type="match status" value="1"/>
</dbReference>
<dbReference type="SUPFAM" id="SSF75689">
    <property type="entry name" value="Zinc-binding domain of translation initiation factor 2 beta"/>
    <property type="match status" value="1"/>
</dbReference>
<organism evidence="9 10">
    <name type="scientific">Chlamydomonas eustigma</name>
    <dbReference type="NCBI Taxonomy" id="1157962"/>
    <lineage>
        <taxon>Eukaryota</taxon>
        <taxon>Viridiplantae</taxon>
        <taxon>Chlorophyta</taxon>
        <taxon>core chlorophytes</taxon>
        <taxon>Chlorophyceae</taxon>
        <taxon>CS clade</taxon>
        <taxon>Chlamydomonadales</taxon>
        <taxon>Chlamydomonadaceae</taxon>
        <taxon>Chlamydomonas</taxon>
    </lineage>
</organism>
<dbReference type="Pfam" id="PF01873">
    <property type="entry name" value="eIF-5_eIF-2B"/>
    <property type="match status" value="1"/>
</dbReference>
<evidence type="ECO:0000313" key="10">
    <source>
        <dbReference type="Proteomes" id="UP000232323"/>
    </source>
</evidence>
<feature type="domain" description="Translation initiation factor IF2/IF5" evidence="8">
    <location>
        <begin position="144"/>
        <end position="255"/>
    </location>
</feature>
<protein>
    <recommendedName>
        <fullName evidence="6">Eukaryotic translation initiation factor 2 subunit beta</fullName>
    </recommendedName>
</protein>
<proteinExistence type="inferred from homology"/>
<reference evidence="9 10" key="1">
    <citation type="submission" date="2017-08" db="EMBL/GenBank/DDBJ databases">
        <title>Acidophilic green algal genome provides insights into adaptation to an acidic environment.</title>
        <authorList>
            <person name="Hirooka S."/>
            <person name="Hirose Y."/>
            <person name="Kanesaki Y."/>
            <person name="Higuchi S."/>
            <person name="Fujiwara T."/>
            <person name="Onuma R."/>
            <person name="Era A."/>
            <person name="Ohbayashi R."/>
            <person name="Uzuka A."/>
            <person name="Nozaki H."/>
            <person name="Yoshikawa H."/>
            <person name="Miyagishima S.Y."/>
        </authorList>
    </citation>
    <scope>NUCLEOTIDE SEQUENCE [LARGE SCALE GENOMIC DNA]</scope>
    <source>
        <strain evidence="9 10">NIES-2499</strain>
    </source>
</reference>
<dbReference type="InterPro" id="IPR016189">
    <property type="entry name" value="Transl_init_fac_IF2/IF5_N"/>
</dbReference>
<feature type="compositionally biased region" description="Basic and acidic residues" evidence="7">
    <location>
        <begin position="103"/>
        <end position="112"/>
    </location>
</feature>
<name>A0A250WPN1_9CHLO</name>
<feature type="compositionally biased region" description="Acidic residues" evidence="7">
    <location>
        <begin position="86"/>
        <end position="102"/>
    </location>
</feature>
<comment type="caution">
    <text evidence="9">The sequence shown here is derived from an EMBL/GenBank/DDBJ whole genome shotgun (WGS) entry which is preliminary data.</text>
</comment>
<dbReference type="EMBL" id="BEGY01000001">
    <property type="protein sequence ID" value="GAX72656.1"/>
    <property type="molecule type" value="Genomic_DNA"/>
</dbReference>
<feature type="compositionally biased region" description="Basic residues" evidence="7">
    <location>
        <begin position="73"/>
        <end position="82"/>
    </location>
</feature>
<feature type="compositionally biased region" description="Polar residues" evidence="7">
    <location>
        <begin position="44"/>
        <end position="58"/>
    </location>
</feature>
<evidence type="ECO:0000256" key="1">
    <source>
        <dbReference type="ARBA" id="ARBA00010397"/>
    </source>
</evidence>
<comment type="subunit">
    <text evidence="5">Eukaryotic translation initiation factor 2 eIF2 is a heterotrimeric complex composed of an alpha, a beta and a gamma subunit.</text>
</comment>
<dbReference type="InterPro" id="IPR045196">
    <property type="entry name" value="IF2/IF5"/>
</dbReference>
<gene>
    <name evidence="9" type="ORF">CEUSTIGMA_g112.t1</name>
</gene>
<accession>A0A250WPN1</accession>
<dbReference type="OrthoDB" id="10255414at2759"/>
<dbReference type="SUPFAM" id="SSF100966">
    <property type="entry name" value="Translation initiation factor 2 beta, aIF2beta, N-terminal domain"/>
    <property type="match status" value="1"/>
</dbReference>
<evidence type="ECO:0000256" key="5">
    <source>
        <dbReference type="ARBA" id="ARBA00063900"/>
    </source>
</evidence>
<dbReference type="SMART" id="SM00653">
    <property type="entry name" value="eIF2B_5"/>
    <property type="match status" value="1"/>
</dbReference>
<feature type="region of interest" description="Disordered" evidence="7">
    <location>
        <begin position="29"/>
        <end position="112"/>
    </location>
</feature>
<dbReference type="GO" id="GO:0003743">
    <property type="term" value="F:translation initiation factor activity"/>
    <property type="evidence" value="ECO:0007669"/>
    <property type="project" value="UniProtKB-KW"/>
</dbReference>